<keyword evidence="2" id="KW-1185">Reference proteome</keyword>
<dbReference type="GeneID" id="89288832"/>
<protein>
    <submittedName>
        <fullName evidence="1">Uncharacterized protein</fullName>
    </submittedName>
</protein>
<dbReference type="RefSeq" id="WP_338252172.1">
    <property type="nucleotide sequence ID" value="NZ_AP028907.1"/>
</dbReference>
<proteinExistence type="predicted"/>
<dbReference type="Proteomes" id="UP001341135">
    <property type="component" value="Chromosome"/>
</dbReference>
<evidence type="ECO:0000313" key="2">
    <source>
        <dbReference type="Proteomes" id="UP001341135"/>
    </source>
</evidence>
<gene>
    <name evidence="1" type="ORF">PABY_08100</name>
</gene>
<sequence length="131" mass="15189">MPVYMGRDSCYARREGVYVRRLRRPGIDTLREAAGVLRLILRDLRRGWTYEQGTCRKIRMTQELFVQRVDFVPFLAKRHGASGAVLDAIVRLVAYVKARKKLPQRLKVGSRYVDVKRLAEEAIAKVESARR</sequence>
<evidence type="ECO:0000313" key="1">
    <source>
        <dbReference type="EMBL" id="BES81243.1"/>
    </source>
</evidence>
<name>A0ABM8IUM8_9CREN</name>
<dbReference type="EMBL" id="AP028907">
    <property type="protein sequence ID" value="BES81243.1"/>
    <property type="molecule type" value="Genomic_DNA"/>
</dbReference>
<accession>A0ABM8IUM8</accession>
<organism evidence="1 2">
    <name type="scientific">Pyrodictium abyssi</name>
    <dbReference type="NCBI Taxonomy" id="54256"/>
    <lineage>
        <taxon>Archaea</taxon>
        <taxon>Thermoproteota</taxon>
        <taxon>Thermoprotei</taxon>
        <taxon>Desulfurococcales</taxon>
        <taxon>Pyrodictiaceae</taxon>
        <taxon>Pyrodictium</taxon>
    </lineage>
</organism>
<reference evidence="1 2" key="1">
    <citation type="submission" date="2023-09" db="EMBL/GenBank/DDBJ databases">
        <title>Pyrofollis japonicus gen. nov. sp. nov., a novel member of the family Pyrodictiaceae isolated from the Iheya North hydrothermal field.</title>
        <authorList>
            <person name="Miyazaki U."/>
            <person name="Sanari M."/>
            <person name="Tame A."/>
            <person name="Kitajima M."/>
            <person name="Okamoto A."/>
            <person name="Sawayama S."/>
            <person name="Miyazaki J."/>
            <person name="Takai K."/>
            <person name="Nakagawa S."/>
        </authorList>
    </citation>
    <scope>NUCLEOTIDE SEQUENCE [LARGE SCALE GENOMIC DNA]</scope>
    <source>
        <strain evidence="1 2">AV2</strain>
    </source>
</reference>